<keyword evidence="3 5" id="KW-0285">Flavoprotein</keyword>
<dbReference type="Pfam" id="PF18158">
    <property type="entry name" value="AidB_N"/>
    <property type="match status" value="1"/>
</dbReference>
<reference evidence="10" key="1">
    <citation type="journal article" date="2018" name="Front. Microbiol.">
        <title>Genome-Based Analysis Reveals the Taxonomy and Diversity of the Family Idiomarinaceae.</title>
        <authorList>
            <person name="Liu Y."/>
            <person name="Lai Q."/>
            <person name="Shao Z."/>
        </authorList>
    </citation>
    <scope>NUCLEOTIDE SEQUENCE [LARGE SCALE GENOMIC DNA]</scope>
    <source>
        <strain evidence="10">KYW314</strain>
    </source>
</reference>
<dbReference type="GO" id="GO:0003995">
    <property type="term" value="F:acyl-CoA dehydrogenase activity"/>
    <property type="evidence" value="ECO:0007669"/>
    <property type="project" value="InterPro"/>
</dbReference>
<sequence>MLHNEGRYAMKFQTHEVMNQAPELEDYNSFLRDQALQDALQREGASWARADVERFGAVTGSAASIALGYQANAHKPQLHTHDRFGHRVDKVEFHPAYHQLMQTAIAEGLHASPWQQSQLGAHVARAAKYYLHTQVEAAHGCPITMTFAVVPALKQQSNVAAEWLPRVLTNEYDPRDIPANQKRGITFGMGMTEKQGGSDVRANTTIAKAIGSAGSGELYELVGHKWFLSAPMCDAFLMLAQTNVGLSCFLVPRWRPDGTKNPLELVRLKDKMGNVANASSEVELRGAQGWLIGAEGKGVRTIIEMVAMTRFDCMIGSAAGMRQAVVQAVHHCQHRRAFGRTLVEQPLMSNVLADLALESEAALTLTMRMARAMDHQEQTHEQLLARLAVAIGKYWICKRTPQHAYEAMECLGGNGVMENCIMPRLYREAPINAIWEGSGNIQCLDVLRAIEKQPETLEAYFAEVARAEGANSGLDTSIKQLKNWFSQRYEVEERQGQARRIVDQLAVTLQGALLQQHAPNAIADAFCVSRLGTDWGLNYGTLPIGINRQAIIDRCFSTG</sequence>
<dbReference type="InterPro" id="IPR052904">
    <property type="entry name" value="Acyl-CoA_dehydrogenase-like"/>
</dbReference>
<name>A0A7Z6ZV45_9GAMM</name>
<keyword evidence="4 5" id="KW-0274">FAD</keyword>
<dbReference type="InterPro" id="IPR006089">
    <property type="entry name" value="Acyl-CoA_DH_CS"/>
</dbReference>
<organism evidence="9 10">
    <name type="scientific">Pseudidiomarina aestuarii</name>
    <dbReference type="NCBI Taxonomy" id="624146"/>
    <lineage>
        <taxon>Bacteria</taxon>
        <taxon>Pseudomonadati</taxon>
        <taxon>Pseudomonadota</taxon>
        <taxon>Gammaproteobacteria</taxon>
        <taxon>Alteromonadales</taxon>
        <taxon>Idiomarinaceae</taxon>
        <taxon>Pseudidiomarina</taxon>
    </lineage>
</organism>
<evidence type="ECO:0000313" key="9">
    <source>
        <dbReference type="EMBL" id="RUO41885.1"/>
    </source>
</evidence>
<dbReference type="PROSITE" id="PS00073">
    <property type="entry name" value="ACYL_COA_DH_2"/>
    <property type="match status" value="1"/>
</dbReference>
<dbReference type="NCBIfam" id="NF008594">
    <property type="entry name" value="PRK11561.1"/>
    <property type="match status" value="1"/>
</dbReference>
<feature type="domain" description="Adaptive response protein AidB N-terminal" evidence="8">
    <location>
        <begin position="19"/>
        <end position="174"/>
    </location>
</feature>
<comment type="similarity">
    <text evidence="2 5">Belongs to the acyl-CoA dehydrogenase family.</text>
</comment>
<dbReference type="PANTHER" id="PTHR42707:SF3">
    <property type="entry name" value="ACYL-COA DEHYDROGENASE AIDB-RELATED"/>
    <property type="match status" value="1"/>
</dbReference>
<dbReference type="InterPro" id="IPR009075">
    <property type="entry name" value="AcylCo_DH/oxidase_C"/>
</dbReference>
<dbReference type="Proteomes" id="UP000287766">
    <property type="component" value="Unassembled WGS sequence"/>
</dbReference>
<evidence type="ECO:0000256" key="3">
    <source>
        <dbReference type="ARBA" id="ARBA00022630"/>
    </source>
</evidence>
<evidence type="ECO:0000259" key="6">
    <source>
        <dbReference type="Pfam" id="PF00441"/>
    </source>
</evidence>
<dbReference type="Gene3D" id="2.40.110.20">
    <property type="match status" value="1"/>
</dbReference>
<evidence type="ECO:0000259" key="8">
    <source>
        <dbReference type="Pfam" id="PF18158"/>
    </source>
</evidence>
<dbReference type="Gene3D" id="6.10.250.600">
    <property type="match status" value="1"/>
</dbReference>
<comment type="caution">
    <text evidence="9">The sequence shown here is derived from an EMBL/GenBank/DDBJ whole genome shotgun (WGS) entry which is preliminary data.</text>
</comment>
<dbReference type="Pfam" id="PF00441">
    <property type="entry name" value="Acyl-CoA_dh_1"/>
    <property type="match status" value="1"/>
</dbReference>
<dbReference type="InterPro" id="IPR009100">
    <property type="entry name" value="AcylCoA_DH/oxidase_NM_dom_sf"/>
</dbReference>
<accession>A0A7Z6ZV45</accession>
<gene>
    <name evidence="9" type="ORF">CWE22_06975</name>
</gene>
<dbReference type="SUPFAM" id="SSF56645">
    <property type="entry name" value="Acyl-CoA dehydrogenase NM domain-like"/>
    <property type="match status" value="1"/>
</dbReference>
<keyword evidence="10" id="KW-1185">Reference proteome</keyword>
<evidence type="ECO:0000256" key="2">
    <source>
        <dbReference type="ARBA" id="ARBA00009347"/>
    </source>
</evidence>
<evidence type="ECO:0000256" key="1">
    <source>
        <dbReference type="ARBA" id="ARBA00001974"/>
    </source>
</evidence>
<comment type="cofactor">
    <cofactor evidence="1 5">
        <name>FAD</name>
        <dbReference type="ChEBI" id="CHEBI:57692"/>
    </cofactor>
</comment>
<protein>
    <submittedName>
        <fullName evidence="9">Isovaleryl-CoA dehydrogenase</fullName>
    </submittedName>
</protein>
<keyword evidence="5" id="KW-0560">Oxidoreductase</keyword>
<dbReference type="Pfam" id="PF02770">
    <property type="entry name" value="Acyl-CoA_dh_M"/>
    <property type="match status" value="1"/>
</dbReference>
<dbReference type="InterPro" id="IPR041504">
    <property type="entry name" value="AidB_N"/>
</dbReference>
<evidence type="ECO:0000259" key="7">
    <source>
        <dbReference type="Pfam" id="PF02770"/>
    </source>
</evidence>
<proteinExistence type="inferred from homology"/>
<evidence type="ECO:0000313" key="10">
    <source>
        <dbReference type="Proteomes" id="UP000287766"/>
    </source>
</evidence>
<evidence type="ECO:0000256" key="5">
    <source>
        <dbReference type="RuleBase" id="RU362125"/>
    </source>
</evidence>
<dbReference type="SUPFAM" id="SSF47203">
    <property type="entry name" value="Acyl-CoA dehydrogenase C-terminal domain-like"/>
    <property type="match status" value="1"/>
</dbReference>
<evidence type="ECO:0000256" key="4">
    <source>
        <dbReference type="ARBA" id="ARBA00022827"/>
    </source>
</evidence>
<dbReference type="InterPro" id="IPR006091">
    <property type="entry name" value="Acyl-CoA_Oxase/DH_mid-dom"/>
</dbReference>
<feature type="domain" description="Acyl-CoA dehydrogenase/oxidase C-terminal" evidence="6">
    <location>
        <begin position="296"/>
        <end position="450"/>
    </location>
</feature>
<dbReference type="Gene3D" id="1.20.140.10">
    <property type="entry name" value="Butyryl-CoA Dehydrogenase, subunit A, domain 3"/>
    <property type="match status" value="1"/>
</dbReference>
<dbReference type="EMBL" id="PIPR01000001">
    <property type="protein sequence ID" value="RUO41885.1"/>
    <property type="molecule type" value="Genomic_DNA"/>
</dbReference>
<dbReference type="InterPro" id="IPR036250">
    <property type="entry name" value="AcylCo_DH-like_C"/>
</dbReference>
<feature type="domain" description="Acyl-CoA oxidase/dehydrogenase middle" evidence="7">
    <location>
        <begin position="189"/>
        <end position="285"/>
    </location>
</feature>
<dbReference type="PANTHER" id="PTHR42707">
    <property type="entry name" value="ACYL-COA DEHYDROGENASE"/>
    <property type="match status" value="1"/>
</dbReference>
<dbReference type="AlphaFoldDB" id="A0A7Z6ZV45"/>